<dbReference type="SUPFAM" id="SSF50129">
    <property type="entry name" value="GroES-like"/>
    <property type="match status" value="1"/>
</dbReference>
<feature type="domain" description="Enoyl reductase (ER)" evidence="6">
    <location>
        <begin position="8"/>
        <end position="333"/>
    </location>
</feature>
<dbReference type="Pfam" id="PF08240">
    <property type="entry name" value="ADH_N"/>
    <property type="match status" value="1"/>
</dbReference>
<accession>A0A841U596</accession>
<dbReference type="Proteomes" id="UP000553776">
    <property type="component" value="Unassembled WGS sequence"/>
</dbReference>
<dbReference type="GO" id="GO:0016491">
    <property type="term" value="F:oxidoreductase activity"/>
    <property type="evidence" value="ECO:0007669"/>
    <property type="project" value="UniProtKB-KW"/>
</dbReference>
<evidence type="ECO:0000313" key="8">
    <source>
        <dbReference type="Proteomes" id="UP000553776"/>
    </source>
</evidence>
<dbReference type="Pfam" id="PF00107">
    <property type="entry name" value="ADH_zinc_N"/>
    <property type="match status" value="1"/>
</dbReference>
<evidence type="ECO:0000256" key="1">
    <source>
        <dbReference type="ARBA" id="ARBA00001947"/>
    </source>
</evidence>
<keyword evidence="3" id="KW-0479">Metal-binding</keyword>
<dbReference type="InterPro" id="IPR036291">
    <property type="entry name" value="NAD(P)-bd_dom_sf"/>
</dbReference>
<dbReference type="EMBL" id="JACJVR010000138">
    <property type="protein sequence ID" value="MBB6695725.1"/>
    <property type="molecule type" value="Genomic_DNA"/>
</dbReference>
<comment type="caution">
    <text evidence="7">The sequence shown here is derived from an EMBL/GenBank/DDBJ whole genome shotgun (WGS) entry which is preliminary data.</text>
</comment>
<keyword evidence="4" id="KW-0862">Zinc</keyword>
<gene>
    <name evidence="7" type="ORF">H7B90_30465</name>
</gene>
<protein>
    <submittedName>
        <fullName evidence="7">Zinc-binding alcohol dehydrogenase</fullName>
    </submittedName>
</protein>
<dbReference type="SUPFAM" id="SSF51735">
    <property type="entry name" value="NAD(P)-binding Rossmann-fold domains"/>
    <property type="match status" value="1"/>
</dbReference>
<keyword evidence="5" id="KW-0560">Oxidoreductase</keyword>
<dbReference type="Gene3D" id="3.90.180.10">
    <property type="entry name" value="Medium-chain alcohol dehydrogenases, catalytic domain"/>
    <property type="match status" value="2"/>
</dbReference>
<evidence type="ECO:0000256" key="5">
    <source>
        <dbReference type="ARBA" id="ARBA00023002"/>
    </source>
</evidence>
<evidence type="ECO:0000313" key="7">
    <source>
        <dbReference type="EMBL" id="MBB6695725.1"/>
    </source>
</evidence>
<name>A0A841U596_9BACL</name>
<dbReference type="InterPro" id="IPR020843">
    <property type="entry name" value="ER"/>
</dbReference>
<dbReference type="Gene3D" id="3.40.50.720">
    <property type="entry name" value="NAD(P)-binding Rossmann-like Domain"/>
    <property type="match status" value="1"/>
</dbReference>
<dbReference type="InterPro" id="IPR013154">
    <property type="entry name" value="ADH-like_N"/>
</dbReference>
<dbReference type="RefSeq" id="WP_185139675.1">
    <property type="nucleotide sequence ID" value="NZ_BORM01000085.1"/>
</dbReference>
<dbReference type="PANTHER" id="PTHR43350:SF19">
    <property type="entry name" value="D-GULOSIDE 3-DEHYDROGENASE"/>
    <property type="match status" value="1"/>
</dbReference>
<comment type="similarity">
    <text evidence="2">Belongs to the zinc-containing alcohol dehydrogenase family.</text>
</comment>
<dbReference type="GO" id="GO:0046872">
    <property type="term" value="F:metal ion binding"/>
    <property type="evidence" value="ECO:0007669"/>
    <property type="project" value="UniProtKB-KW"/>
</dbReference>
<evidence type="ECO:0000256" key="4">
    <source>
        <dbReference type="ARBA" id="ARBA00022833"/>
    </source>
</evidence>
<organism evidence="7 8">
    <name type="scientific">Cohnella xylanilytica</name>
    <dbReference type="NCBI Taxonomy" id="557555"/>
    <lineage>
        <taxon>Bacteria</taxon>
        <taxon>Bacillati</taxon>
        <taxon>Bacillota</taxon>
        <taxon>Bacilli</taxon>
        <taxon>Bacillales</taxon>
        <taxon>Paenibacillaceae</taxon>
        <taxon>Cohnella</taxon>
    </lineage>
</organism>
<dbReference type="CDD" id="cd08255">
    <property type="entry name" value="2-desacetyl-2-hydroxyethyl_bacteriochlorophyllide_like"/>
    <property type="match status" value="1"/>
</dbReference>
<dbReference type="SMART" id="SM00829">
    <property type="entry name" value="PKS_ER"/>
    <property type="match status" value="1"/>
</dbReference>
<dbReference type="InterPro" id="IPR013149">
    <property type="entry name" value="ADH-like_C"/>
</dbReference>
<sequence>MRQIVVKRHAAVLEEAEPPVLTEENPYRVLVQVRYSSISPGTELNLIHNMEVPDGFKLGYSASGEVVAVGSKVTDLKPGDFVACYGGPYVYHAERLSVPRQLCVKLSSDRWLREAALVGLGSVAIHSVRRIGLQFGETVWVVGLGLLGQLIVQFCKQANYRVLATDMDPARVEMARSFGVEAYLANDERLDEHIGRFTEGHGFDGIALVAHSHSSKIIETSMEKLAFRGKFVLVGNVPIEFPRELFFQKEADFVIARAAGPGRYDELYEDGNVDYPKAYVRWTEGRNMAEYVRQMEEGLTKIAPLYTQEYSIADAPEAYVAMHRDIGKTLGVLLRYD</sequence>
<reference evidence="7 8" key="1">
    <citation type="submission" date="2020-08" db="EMBL/GenBank/DDBJ databases">
        <title>Cohnella phylogeny.</title>
        <authorList>
            <person name="Dunlap C."/>
        </authorList>
    </citation>
    <scope>NUCLEOTIDE SEQUENCE [LARGE SCALE GENOMIC DNA]</scope>
    <source>
        <strain evidence="7 8">DSM 25239</strain>
    </source>
</reference>
<dbReference type="PANTHER" id="PTHR43350">
    <property type="entry name" value="NAD-DEPENDENT ALCOHOL DEHYDROGENASE"/>
    <property type="match status" value="1"/>
</dbReference>
<proteinExistence type="inferred from homology"/>
<evidence type="ECO:0000256" key="3">
    <source>
        <dbReference type="ARBA" id="ARBA00022723"/>
    </source>
</evidence>
<dbReference type="AlphaFoldDB" id="A0A841U596"/>
<evidence type="ECO:0000259" key="6">
    <source>
        <dbReference type="SMART" id="SM00829"/>
    </source>
</evidence>
<comment type="cofactor">
    <cofactor evidence="1">
        <name>Zn(2+)</name>
        <dbReference type="ChEBI" id="CHEBI:29105"/>
    </cofactor>
</comment>
<evidence type="ECO:0000256" key="2">
    <source>
        <dbReference type="ARBA" id="ARBA00008072"/>
    </source>
</evidence>
<keyword evidence="8" id="KW-1185">Reference proteome</keyword>
<dbReference type="InterPro" id="IPR011032">
    <property type="entry name" value="GroES-like_sf"/>
</dbReference>